<evidence type="ECO:0000313" key="2">
    <source>
        <dbReference type="EMBL" id="PQD95680.1"/>
    </source>
</evidence>
<dbReference type="RefSeq" id="WP_104848827.1">
    <property type="nucleotide sequence ID" value="NZ_PKOZ01000003.1"/>
</dbReference>
<accession>A0A2S7N101</accession>
<name>A0A2S7N101_9BACI</name>
<protein>
    <submittedName>
        <fullName evidence="2">Uncharacterized protein</fullName>
    </submittedName>
</protein>
<keyword evidence="1" id="KW-0812">Transmembrane</keyword>
<dbReference type="EMBL" id="PKOZ01000003">
    <property type="protein sequence ID" value="PQD95680.1"/>
    <property type="molecule type" value="Genomic_DNA"/>
</dbReference>
<sequence length="74" mass="8089">MKIKHYALLTVSIIFAIIGHFKVSTSVQPNGIEIYTNPSVLANISNGVLLGGVLFFIGMAILTYSLYHIVKEHA</sequence>
<keyword evidence="1" id="KW-1133">Transmembrane helix</keyword>
<gene>
    <name evidence="2" type="ORF">CYL18_07245</name>
</gene>
<keyword evidence="3" id="KW-1185">Reference proteome</keyword>
<proteinExistence type="predicted"/>
<keyword evidence="1" id="KW-0472">Membrane</keyword>
<evidence type="ECO:0000313" key="3">
    <source>
        <dbReference type="Proteomes" id="UP000239663"/>
    </source>
</evidence>
<reference evidence="2 3" key="1">
    <citation type="submission" date="2017-12" db="EMBL/GenBank/DDBJ databases">
        <title>Taxonomic description and draft genome of Pradoshia cofamensis Gen. nov., sp. nov., a thermotolerant bacillale isolated from anterior gut of earthworm Eisenia fetida.</title>
        <authorList>
            <person name="Saha T."/>
            <person name="Chakraborty R."/>
        </authorList>
    </citation>
    <scope>NUCLEOTIDE SEQUENCE [LARGE SCALE GENOMIC DNA]</scope>
    <source>
        <strain evidence="2 3">EAG3</strain>
    </source>
</reference>
<evidence type="ECO:0000256" key="1">
    <source>
        <dbReference type="SAM" id="Phobius"/>
    </source>
</evidence>
<dbReference type="AlphaFoldDB" id="A0A2S7N101"/>
<organism evidence="2 3">
    <name type="scientific">Pradoshia eiseniae</name>
    <dbReference type="NCBI Taxonomy" id="2064768"/>
    <lineage>
        <taxon>Bacteria</taxon>
        <taxon>Bacillati</taxon>
        <taxon>Bacillota</taxon>
        <taxon>Bacilli</taxon>
        <taxon>Bacillales</taxon>
        <taxon>Bacillaceae</taxon>
        <taxon>Pradoshia</taxon>
    </lineage>
</organism>
<dbReference type="OrthoDB" id="9932476at2"/>
<dbReference type="Proteomes" id="UP000239663">
    <property type="component" value="Unassembled WGS sequence"/>
</dbReference>
<comment type="caution">
    <text evidence="2">The sequence shown here is derived from an EMBL/GenBank/DDBJ whole genome shotgun (WGS) entry which is preliminary data.</text>
</comment>
<feature type="transmembrane region" description="Helical" evidence="1">
    <location>
        <begin position="49"/>
        <end position="70"/>
    </location>
</feature>